<proteinExistence type="predicted"/>
<protein>
    <submittedName>
        <fullName evidence="1">Uncharacterized protein</fullName>
    </submittedName>
</protein>
<sequence>MRCKNCVFFPQNRVKDYCFVNSLVELSTG</sequence>
<dbReference type="AlphaFoldDB" id="A0A0A8Y4M1"/>
<evidence type="ECO:0000313" key="1">
    <source>
        <dbReference type="EMBL" id="JAD20435.1"/>
    </source>
</evidence>
<name>A0A0A8Y4M1_ARUDO</name>
<organism evidence="1">
    <name type="scientific">Arundo donax</name>
    <name type="common">Giant reed</name>
    <name type="synonym">Donax arundinaceus</name>
    <dbReference type="NCBI Taxonomy" id="35708"/>
    <lineage>
        <taxon>Eukaryota</taxon>
        <taxon>Viridiplantae</taxon>
        <taxon>Streptophyta</taxon>
        <taxon>Embryophyta</taxon>
        <taxon>Tracheophyta</taxon>
        <taxon>Spermatophyta</taxon>
        <taxon>Magnoliopsida</taxon>
        <taxon>Liliopsida</taxon>
        <taxon>Poales</taxon>
        <taxon>Poaceae</taxon>
        <taxon>PACMAD clade</taxon>
        <taxon>Arundinoideae</taxon>
        <taxon>Arundineae</taxon>
        <taxon>Arundo</taxon>
    </lineage>
</organism>
<dbReference type="EMBL" id="GBRH01277460">
    <property type="protein sequence ID" value="JAD20435.1"/>
    <property type="molecule type" value="Transcribed_RNA"/>
</dbReference>
<reference evidence="1" key="2">
    <citation type="journal article" date="2015" name="Data Brief">
        <title>Shoot transcriptome of the giant reed, Arundo donax.</title>
        <authorList>
            <person name="Barrero R.A."/>
            <person name="Guerrero F.D."/>
            <person name="Moolhuijzen P."/>
            <person name="Goolsby J.A."/>
            <person name="Tidwell J."/>
            <person name="Bellgard S.E."/>
            <person name="Bellgard M.I."/>
        </authorList>
    </citation>
    <scope>NUCLEOTIDE SEQUENCE</scope>
    <source>
        <tissue evidence="1">Shoot tissue taken approximately 20 cm above the soil surface</tissue>
    </source>
</reference>
<reference evidence="1" key="1">
    <citation type="submission" date="2014-09" db="EMBL/GenBank/DDBJ databases">
        <authorList>
            <person name="Magalhaes I.L.F."/>
            <person name="Oliveira U."/>
            <person name="Santos F.R."/>
            <person name="Vidigal T.H.D.A."/>
            <person name="Brescovit A.D."/>
            <person name="Santos A.J."/>
        </authorList>
    </citation>
    <scope>NUCLEOTIDE SEQUENCE</scope>
    <source>
        <tissue evidence="1">Shoot tissue taken approximately 20 cm above the soil surface</tissue>
    </source>
</reference>
<accession>A0A0A8Y4M1</accession>